<keyword evidence="3" id="KW-1185">Reference proteome</keyword>
<keyword evidence="1" id="KW-0812">Transmembrane</keyword>
<keyword evidence="1" id="KW-1133">Transmembrane helix</keyword>
<accession>A0ABS6APF4</accession>
<feature type="transmembrane region" description="Helical" evidence="1">
    <location>
        <begin position="102"/>
        <end position="124"/>
    </location>
</feature>
<organism evidence="2 3">
    <name type="scientific">Paracoccus marinaquae</name>
    <dbReference type="NCBI Taxonomy" id="2841926"/>
    <lineage>
        <taxon>Bacteria</taxon>
        <taxon>Pseudomonadati</taxon>
        <taxon>Pseudomonadota</taxon>
        <taxon>Alphaproteobacteria</taxon>
        <taxon>Rhodobacterales</taxon>
        <taxon>Paracoccaceae</taxon>
        <taxon>Paracoccus</taxon>
    </lineage>
</organism>
<proteinExistence type="predicted"/>
<keyword evidence="1" id="KW-0472">Membrane</keyword>
<sequence>MKRIILPCSFRRPYHGRHIREASNTKDRQNFATEPLPIGFIEGLSVAVATATRFLSVFWFAAIPGALATAVLVFWVREPDGNRPKTQKEFRPADAFGRNRRVWAVIGLASVITLARFSEAFLLLRPLEVAWAVLRGERLFDASYATASM</sequence>
<dbReference type="RefSeq" id="WP_216034957.1">
    <property type="nucleotide sequence ID" value="NZ_JAHKNG010000086.1"/>
</dbReference>
<feature type="transmembrane region" description="Helical" evidence="1">
    <location>
        <begin position="54"/>
        <end position="76"/>
    </location>
</feature>
<name>A0ABS6APF4_9RHOB</name>
<gene>
    <name evidence="2" type="ORF">KNW02_20080</name>
</gene>
<comment type="caution">
    <text evidence="2">The sequence shown here is derived from an EMBL/GenBank/DDBJ whole genome shotgun (WGS) entry which is preliminary data.</text>
</comment>
<evidence type="ECO:0000313" key="2">
    <source>
        <dbReference type="EMBL" id="MBU3032374.1"/>
    </source>
</evidence>
<dbReference type="EMBL" id="JAHKNG010000086">
    <property type="protein sequence ID" value="MBU3032374.1"/>
    <property type="molecule type" value="Genomic_DNA"/>
</dbReference>
<evidence type="ECO:0000256" key="1">
    <source>
        <dbReference type="SAM" id="Phobius"/>
    </source>
</evidence>
<dbReference type="Proteomes" id="UP001166191">
    <property type="component" value="Unassembled WGS sequence"/>
</dbReference>
<evidence type="ECO:0000313" key="3">
    <source>
        <dbReference type="Proteomes" id="UP001166191"/>
    </source>
</evidence>
<protein>
    <submittedName>
        <fullName evidence="2">Uncharacterized protein</fullName>
    </submittedName>
</protein>
<reference evidence="2" key="1">
    <citation type="submission" date="2021-06" db="EMBL/GenBank/DDBJ databases">
        <title>Paracoccus bacterium XHP0099 sp. nov., isolated from the surface waters of the Yellow Sea.</title>
        <authorList>
            <person name="Xue H."/>
            <person name="Zhang D."/>
        </authorList>
    </citation>
    <scope>NUCLEOTIDE SEQUENCE</scope>
    <source>
        <strain evidence="2">XHP0099</strain>
    </source>
</reference>